<dbReference type="InterPro" id="IPR020946">
    <property type="entry name" value="Flavin_mOase-like"/>
</dbReference>
<dbReference type="EMBL" id="KL660733">
    <property type="protein sequence ID" value="KFA63625.1"/>
    <property type="molecule type" value="Genomic_DNA"/>
</dbReference>
<reference evidence="6 7" key="1">
    <citation type="journal article" date="2014" name="BMC Genomics">
        <title>Comparative genome sequencing reveals chemotype-specific gene clusters in the toxigenic black mold Stachybotrys.</title>
        <authorList>
            <person name="Semeiks J."/>
            <person name="Borek D."/>
            <person name="Otwinowski Z."/>
            <person name="Grishin N.V."/>
        </authorList>
    </citation>
    <scope>NUCLEOTIDE SEQUENCE [LARGE SCALE GENOMIC DNA]</scope>
    <source>
        <strain evidence="6 7">IBT 40285</strain>
    </source>
</reference>
<protein>
    <recommendedName>
        <fullName evidence="5">DUF6314 domain-containing protein</fullName>
    </recommendedName>
</protein>
<dbReference type="AlphaFoldDB" id="A0A084QI40"/>
<evidence type="ECO:0000313" key="7">
    <source>
        <dbReference type="Proteomes" id="UP000028524"/>
    </source>
</evidence>
<sequence>TSDIDVYLHQSLIHLQGAGPSGLVAAKTLLHNAPKGEFKVSLYDAQQGIGGLWPLSKTDTERQVHPLMTTNQSKHTMHFSDLAWEEGAPQFPQAWMVGRYLQRYHDRYLAANPNFELHLGTRVTQARPKGPEGPGWDVSVEAAHGSETRHFQYVIVSSGFFGRPIIPESLSQPSSAVPIVHSSRYRDLKSLLGTEPRAGRKILVVGGQMSGVELAGTIAAHLSSAANSPEKSEVPHVADYSVHHIVQRPTWVVPLYTSPMPVDKAAPFLPLDFGSYNLNNRTSPLGDTQGHISEEAAKVVHGIYETVLGSDQRQFSPLMQITKEGRTERPFLAVSDWYCDFVRAGLITLSKGKLESFNGNTATLSPDGIAIDDIAAIVVATGFDPSPCLDFLPSDVREKLEHSPQHIDLPVALKFHGTHRPEVPGLGFVGFYRSPYWGVMQMQARFLARMWSDGDSGDGPLNRDPENFKRKLAEDVSIQKILGLRGNPRVTQFPMGDYLFLMQEFADALSVEIEPIAARMPILQRTKLPLDVVTPSRYIDPTDSETSQQEAHESLESLREVAVAGMTGTRFVARAVFRSLLGTWKLERDLVSRLPSHPSGHFSGTAQFLLREKTKEGIVCASNSTDASIPDDEGMEYLYIEDGEFKTEQGFGFRATRRYVWRYDERRDVLSVWFAKPDDPSRADYLFHEVEFEEPPRNREKGWSAKAGHLCIDDFYNVKYNFAFKAVNLDDWTLRYTVNGPKKDYTISGVYRR</sequence>
<dbReference type="OMA" id="GQFPMGD"/>
<dbReference type="GO" id="GO:0050660">
    <property type="term" value="F:flavin adenine dinucleotide binding"/>
    <property type="evidence" value="ECO:0007669"/>
    <property type="project" value="InterPro"/>
</dbReference>
<keyword evidence="4" id="KW-0560">Oxidoreductase</keyword>
<dbReference type="OrthoDB" id="66881at2759"/>
<evidence type="ECO:0000256" key="3">
    <source>
        <dbReference type="ARBA" id="ARBA00022827"/>
    </source>
</evidence>
<feature type="non-terminal residue" evidence="6">
    <location>
        <position position="1"/>
    </location>
</feature>
<keyword evidence="2" id="KW-0285">Flavoprotein</keyword>
<dbReference type="HOGENOM" id="CLU_023116_0_0_1"/>
<dbReference type="Proteomes" id="UP000028524">
    <property type="component" value="Unassembled WGS sequence"/>
</dbReference>
<dbReference type="GO" id="GO:0050661">
    <property type="term" value="F:NADP binding"/>
    <property type="evidence" value="ECO:0007669"/>
    <property type="project" value="InterPro"/>
</dbReference>
<dbReference type="InterPro" id="IPR050346">
    <property type="entry name" value="FMO-like"/>
</dbReference>
<dbReference type="InParanoid" id="A0A084QI40"/>
<dbReference type="SUPFAM" id="SSF51905">
    <property type="entry name" value="FAD/NAD(P)-binding domain"/>
    <property type="match status" value="1"/>
</dbReference>
<feature type="domain" description="DUF6314" evidence="5">
    <location>
        <begin position="580"/>
        <end position="753"/>
    </location>
</feature>
<dbReference type="GO" id="GO:0004499">
    <property type="term" value="F:N,N-dimethylaniline monooxygenase activity"/>
    <property type="evidence" value="ECO:0007669"/>
    <property type="project" value="InterPro"/>
</dbReference>
<dbReference type="PANTHER" id="PTHR23023">
    <property type="entry name" value="DIMETHYLANILINE MONOOXYGENASE"/>
    <property type="match status" value="1"/>
</dbReference>
<evidence type="ECO:0000256" key="1">
    <source>
        <dbReference type="ARBA" id="ARBA00009183"/>
    </source>
</evidence>
<dbReference type="Pfam" id="PF19834">
    <property type="entry name" value="DUF6314"/>
    <property type="match status" value="1"/>
</dbReference>
<evidence type="ECO:0000256" key="2">
    <source>
        <dbReference type="ARBA" id="ARBA00022630"/>
    </source>
</evidence>
<dbReference type="Pfam" id="PF00743">
    <property type="entry name" value="FMO-like"/>
    <property type="match status" value="1"/>
</dbReference>
<dbReference type="InterPro" id="IPR045632">
    <property type="entry name" value="DUF6314"/>
</dbReference>
<keyword evidence="3" id="KW-0274">FAD</keyword>
<evidence type="ECO:0000256" key="4">
    <source>
        <dbReference type="ARBA" id="ARBA00023002"/>
    </source>
</evidence>
<dbReference type="Gene3D" id="3.50.50.60">
    <property type="entry name" value="FAD/NAD(P)-binding domain"/>
    <property type="match status" value="1"/>
</dbReference>
<dbReference type="InterPro" id="IPR036188">
    <property type="entry name" value="FAD/NAD-bd_sf"/>
</dbReference>
<gene>
    <name evidence="6" type="ORF">S40285_03177</name>
</gene>
<organism evidence="6 7">
    <name type="scientific">Stachybotrys chlorohalonatus (strain IBT 40285)</name>
    <dbReference type="NCBI Taxonomy" id="1283841"/>
    <lineage>
        <taxon>Eukaryota</taxon>
        <taxon>Fungi</taxon>
        <taxon>Dikarya</taxon>
        <taxon>Ascomycota</taxon>
        <taxon>Pezizomycotina</taxon>
        <taxon>Sordariomycetes</taxon>
        <taxon>Hypocreomycetidae</taxon>
        <taxon>Hypocreales</taxon>
        <taxon>Stachybotryaceae</taxon>
        <taxon>Stachybotrys</taxon>
    </lineage>
</organism>
<evidence type="ECO:0000313" key="6">
    <source>
        <dbReference type="EMBL" id="KFA63625.1"/>
    </source>
</evidence>
<comment type="similarity">
    <text evidence="1">Belongs to the FMO family.</text>
</comment>
<dbReference type="STRING" id="1283841.A0A084QI40"/>
<evidence type="ECO:0000259" key="5">
    <source>
        <dbReference type="Pfam" id="PF19834"/>
    </source>
</evidence>
<proteinExistence type="inferred from homology"/>
<name>A0A084QI40_STAC4</name>
<keyword evidence="7" id="KW-1185">Reference proteome</keyword>
<accession>A0A084QI40</accession>